<protein>
    <recommendedName>
        <fullName evidence="1">Glycosyltransferase 2-like domain-containing protein</fullName>
    </recommendedName>
</protein>
<name>A0A0G0JV02_9BACT</name>
<evidence type="ECO:0000259" key="1">
    <source>
        <dbReference type="Pfam" id="PF00535"/>
    </source>
</evidence>
<reference evidence="2 3" key="1">
    <citation type="journal article" date="2015" name="Nature">
        <title>rRNA introns, odd ribosomes, and small enigmatic genomes across a large radiation of phyla.</title>
        <authorList>
            <person name="Brown C.T."/>
            <person name="Hug L.A."/>
            <person name="Thomas B.C."/>
            <person name="Sharon I."/>
            <person name="Castelle C.J."/>
            <person name="Singh A."/>
            <person name="Wilkins M.J."/>
            <person name="Williams K.H."/>
            <person name="Banfield J.F."/>
        </authorList>
    </citation>
    <scope>NUCLEOTIDE SEQUENCE [LARGE SCALE GENOMIC DNA]</scope>
</reference>
<dbReference type="InterPro" id="IPR001173">
    <property type="entry name" value="Glyco_trans_2-like"/>
</dbReference>
<accession>A0A0G0JV02</accession>
<sequence>MNLLTIVTATKDGFEGLKKTIDSTKNYRNLGSSQVIVDGNREEDSSKIKEYANKEGVSYFWQKPQGIYGAFNFGLSKVESKWIWYLNGGDLALNGNESIVWSLLEKSNSDIVSFQIKTDDRLYERPPFAQMYPPVYNWIPHPGTIVKSDSLRKIGGFDEKFKVAGDGNVWFKMLNSNASMDIISIPVAHFTAGGRSSNLIKTKQEQKMVVKNNFLKTLGILMRRIYQMIYFLVVHE</sequence>
<dbReference type="Proteomes" id="UP000034406">
    <property type="component" value="Unassembled WGS sequence"/>
</dbReference>
<dbReference type="InterPro" id="IPR029044">
    <property type="entry name" value="Nucleotide-diphossugar_trans"/>
</dbReference>
<dbReference type="SUPFAM" id="SSF53448">
    <property type="entry name" value="Nucleotide-diphospho-sugar transferases"/>
    <property type="match status" value="1"/>
</dbReference>
<feature type="domain" description="Glycosyltransferase 2-like" evidence="1">
    <location>
        <begin position="6"/>
        <end position="118"/>
    </location>
</feature>
<organism evidence="2 3">
    <name type="scientific">Candidatus Shapirobacteria bacterium GW2011_GWE2_38_30</name>
    <dbReference type="NCBI Taxonomy" id="1618490"/>
    <lineage>
        <taxon>Bacteria</taxon>
        <taxon>Candidatus Shapironibacteriota</taxon>
    </lineage>
</organism>
<comment type="caution">
    <text evidence="2">The sequence shown here is derived from an EMBL/GenBank/DDBJ whole genome shotgun (WGS) entry which is preliminary data.</text>
</comment>
<dbReference type="AlphaFoldDB" id="A0A0G0JV02"/>
<dbReference type="STRING" id="1618490.US90_C0003G0016"/>
<dbReference type="Pfam" id="PF00535">
    <property type="entry name" value="Glycos_transf_2"/>
    <property type="match status" value="1"/>
</dbReference>
<evidence type="ECO:0000313" key="2">
    <source>
        <dbReference type="EMBL" id="KKQ71373.1"/>
    </source>
</evidence>
<proteinExistence type="predicted"/>
<evidence type="ECO:0000313" key="3">
    <source>
        <dbReference type="Proteomes" id="UP000034406"/>
    </source>
</evidence>
<dbReference type="EMBL" id="LBUT01000003">
    <property type="protein sequence ID" value="KKQ71373.1"/>
    <property type="molecule type" value="Genomic_DNA"/>
</dbReference>
<dbReference type="Gene3D" id="3.90.550.10">
    <property type="entry name" value="Spore Coat Polysaccharide Biosynthesis Protein SpsA, Chain A"/>
    <property type="match status" value="1"/>
</dbReference>
<gene>
    <name evidence="2" type="ORF">US90_C0003G0016</name>
</gene>